<dbReference type="PANTHER" id="PTHR19134:SF449">
    <property type="entry name" value="TYROSINE-PROTEIN PHOSPHATASE 1"/>
    <property type="match status" value="1"/>
</dbReference>
<dbReference type="GO" id="GO:0004725">
    <property type="term" value="F:protein tyrosine phosphatase activity"/>
    <property type="evidence" value="ECO:0007669"/>
    <property type="project" value="InterPro"/>
</dbReference>
<evidence type="ECO:0000256" key="1">
    <source>
        <dbReference type="ARBA" id="ARBA00009649"/>
    </source>
</evidence>
<dbReference type="Proteomes" id="UP000267251">
    <property type="component" value="Unassembled WGS sequence"/>
</dbReference>
<dbReference type="InterPro" id="IPR000387">
    <property type="entry name" value="Tyr_Pase_dom"/>
</dbReference>
<dbReference type="InterPro" id="IPR000242">
    <property type="entry name" value="PTP_cat"/>
</dbReference>
<evidence type="ECO:0000259" key="3">
    <source>
        <dbReference type="PROSITE" id="PS50055"/>
    </source>
</evidence>
<dbReference type="SMART" id="SM00194">
    <property type="entry name" value="PTPc"/>
    <property type="match status" value="1"/>
</dbReference>
<dbReference type="PROSITE" id="PS50056">
    <property type="entry name" value="TYR_PHOSPHATASE_2"/>
    <property type="match status" value="1"/>
</dbReference>
<reference evidence="6" key="1">
    <citation type="journal article" date="2018" name="Nat. Microbiol.">
        <title>Leveraging single-cell genomics to expand the fungal tree of life.</title>
        <authorList>
            <person name="Ahrendt S.R."/>
            <person name="Quandt C.A."/>
            <person name="Ciobanu D."/>
            <person name="Clum A."/>
            <person name="Salamov A."/>
            <person name="Andreopoulos B."/>
            <person name="Cheng J.F."/>
            <person name="Woyke T."/>
            <person name="Pelin A."/>
            <person name="Henrissat B."/>
            <person name="Reynolds N.K."/>
            <person name="Benny G.L."/>
            <person name="Smith M.E."/>
            <person name="James T.Y."/>
            <person name="Grigoriev I.V."/>
        </authorList>
    </citation>
    <scope>NUCLEOTIDE SEQUENCE [LARGE SCALE GENOMIC DNA]</scope>
</reference>
<comment type="similarity">
    <text evidence="1">Belongs to the protein-tyrosine phosphatase family. Non-receptor class subfamily.</text>
</comment>
<dbReference type="AlphaFoldDB" id="A0A4P9Y8I4"/>
<dbReference type="SMART" id="SM00404">
    <property type="entry name" value="PTPc_motif"/>
    <property type="match status" value="1"/>
</dbReference>
<dbReference type="PRINTS" id="PR00700">
    <property type="entry name" value="PRTYPHPHTASE"/>
</dbReference>
<organism evidence="5 6">
    <name type="scientific">Piptocephalis cylindrospora</name>
    <dbReference type="NCBI Taxonomy" id="1907219"/>
    <lineage>
        <taxon>Eukaryota</taxon>
        <taxon>Fungi</taxon>
        <taxon>Fungi incertae sedis</taxon>
        <taxon>Zoopagomycota</taxon>
        <taxon>Zoopagomycotina</taxon>
        <taxon>Zoopagomycetes</taxon>
        <taxon>Zoopagales</taxon>
        <taxon>Piptocephalidaceae</taxon>
        <taxon>Piptocephalis</taxon>
    </lineage>
</organism>
<dbReference type="Pfam" id="PF00102">
    <property type="entry name" value="Y_phosphatase"/>
    <property type="match status" value="1"/>
</dbReference>
<accession>A0A4P9Y8I4</accession>
<dbReference type="InterPro" id="IPR003595">
    <property type="entry name" value="Tyr_Pase_cat"/>
</dbReference>
<dbReference type="InterPro" id="IPR029021">
    <property type="entry name" value="Prot-tyrosine_phosphatase-like"/>
</dbReference>
<dbReference type="OrthoDB" id="10253954at2759"/>
<dbReference type="Gene3D" id="3.90.190.10">
    <property type="entry name" value="Protein tyrosine phosphatase superfamily"/>
    <property type="match status" value="1"/>
</dbReference>
<dbReference type="CDD" id="cd00047">
    <property type="entry name" value="PTPc"/>
    <property type="match status" value="1"/>
</dbReference>
<evidence type="ECO:0000259" key="4">
    <source>
        <dbReference type="PROSITE" id="PS50056"/>
    </source>
</evidence>
<feature type="region of interest" description="Disordered" evidence="2">
    <location>
        <begin position="251"/>
        <end position="273"/>
    </location>
</feature>
<evidence type="ECO:0000313" key="6">
    <source>
        <dbReference type="Proteomes" id="UP000267251"/>
    </source>
</evidence>
<sequence>MQFINSILSPNQACPKECPEFLKRLRREYPREEQWDRYVGGKLHEIRTIERELQMEAQALEMSKATTVSSLGALSSPGIQFPTSTAPSSLHAYSSMAATAGLNLELNRYMDILPYDRTRVHLSEEASRLTSLVSPVLQGRVSDYINASWVSFPGRWWIATQAPLPHSLDRFWYMVSDQDIKIIVNLTPSIEKGHVKAHPYWPTEDNPILEYEGGLMVHHISSSPFPRAPKDITVRNLKIIRPIYPTTPTIPPSSPLRASMTRGMQGDTKQGEDGSMYEERLITVLHYHTWPDHGVPKEPANSVLHLLDELEVLSPAETVSKSPEEILTPPILVHCSAGCGRTGTLCVLDAILRLLRSPQSNEAVEEMKNLDPIVSLVERARAARPQMVQSVTQLHFIYNVVKDYYTSPRDTFSE</sequence>
<feature type="domain" description="Tyrosine specific protein phosphatases" evidence="4">
    <location>
        <begin position="304"/>
        <end position="395"/>
    </location>
</feature>
<evidence type="ECO:0000313" key="5">
    <source>
        <dbReference type="EMBL" id="RKP15486.1"/>
    </source>
</evidence>
<dbReference type="EMBL" id="KZ987729">
    <property type="protein sequence ID" value="RKP15486.1"/>
    <property type="molecule type" value="Genomic_DNA"/>
</dbReference>
<gene>
    <name evidence="5" type="ORF">BJ684DRAFT_18189</name>
</gene>
<dbReference type="PROSITE" id="PS50055">
    <property type="entry name" value="TYR_PHOSPHATASE_PTP"/>
    <property type="match status" value="1"/>
</dbReference>
<name>A0A4P9Y8I4_9FUNG</name>
<dbReference type="InterPro" id="IPR050348">
    <property type="entry name" value="Protein-Tyr_Phosphatase"/>
</dbReference>
<feature type="domain" description="Tyrosine-protein phosphatase" evidence="3">
    <location>
        <begin position="103"/>
        <end position="404"/>
    </location>
</feature>
<dbReference type="PANTHER" id="PTHR19134">
    <property type="entry name" value="RECEPTOR-TYPE TYROSINE-PROTEIN PHOSPHATASE"/>
    <property type="match status" value="1"/>
</dbReference>
<protein>
    <submittedName>
        <fullName evidence="5">Protein-tyrosine phosphatase-like protein</fullName>
    </submittedName>
</protein>
<keyword evidence="6" id="KW-1185">Reference proteome</keyword>
<evidence type="ECO:0000256" key="2">
    <source>
        <dbReference type="SAM" id="MobiDB-lite"/>
    </source>
</evidence>
<dbReference type="SUPFAM" id="SSF52799">
    <property type="entry name" value="(Phosphotyrosine protein) phosphatases II"/>
    <property type="match status" value="1"/>
</dbReference>
<dbReference type="InterPro" id="IPR016130">
    <property type="entry name" value="Tyr_Pase_AS"/>
</dbReference>
<proteinExistence type="inferred from homology"/>
<dbReference type="PROSITE" id="PS00383">
    <property type="entry name" value="TYR_PHOSPHATASE_1"/>
    <property type="match status" value="1"/>
</dbReference>